<keyword evidence="3" id="KW-0731">Sigma factor</keyword>
<evidence type="ECO:0000313" key="8">
    <source>
        <dbReference type="Proteomes" id="UP000653797"/>
    </source>
</evidence>
<proteinExistence type="inferred from homology"/>
<name>A0A927B817_9BACT</name>
<dbReference type="InterPro" id="IPR007627">
    <property type="entry name" value="RNA_pol_sigma70_r2"/>
</dbReference>
<dbReference type="PANTHER" id="PTHR43133:SF8">
    <property type="entry name" value="RNA POLYMERASE SIGMA FACTOR HI_1459-RELATED"/>
    <property type="match status" value="1"/>
</dbReference>
<dbReference type="Proteomes" id="UP000653797">
    <property type="component" value="Unassembled WGS sequence"/>
</dbReference>
<keyword evidence="8" id="KW-1185">Reference proteome</keyword>
<dbReference type="Pfam" id="PF04542">
    <property type="entry name" value="Sigma70_r2"/>
    <property type="match status" value="1"/>
</dbReference>
<evidence type="ECO:0000259" key="6">
    <source>
        <dbReference type="Pfam" id="PF04542"/>
    </source>
</evidence>
<dbReference type="InterPro" id="IPR036388">
    <property type="entry name" value="WH-like_DNA-bd_sf"/>
</dbReference>
<evidence type="ECO:0000256" key="4">
    <source>
        <dbReference type="ARBA" id="ARBA00023125"/>
    </source>
</evidence>
<sequence length="190" mass="22068">MKKSFTDQQIVDGLQSKQVAITEDIVTYLYEQCQRNITNLVTRKGGSEDDANDLFQETILAFLQNVWTSKYQVHHDAKVTTYIYGIASNLWLKEWTKRNAVNQRHEKYSRNQLLNDRSPEEVLIDEDELRSAWALFGKLGKTCQDILTAFYFDKKTMQEIADDFNLGTADNAKTRKYRCIQALKKLVTTP</sequence>
<dbReference type="SUPFAM" id="SSF88659">
    <property type="entry name" value="Sigma3 and sigma4 domains of RNA polymerase sigma factors"/>
    <property type="match status" value="1"/>
</dbReference>
<keyword evidence="4" id="KW-0238">DNA-binding</keyword>
<dbReference type="GO" id="GO:0016987">
    <property type="term" value="F:sigma factor activity"/>
    <property type="evidence" value="ECO:0007669"/>
    <property type="project" value="UniProtKB-KW"/>
</dbReference>
<dbReference type="NCBIfam" id="TIGR02937">
    <property type="entry name" value="sigma70-ECF"/>
    <property type="match status" value="1"/>
</dbReference>
<keyword evidence="5" id="KW-0804">Transcription</keyword>
<protein>
    <submittedName>
        <fullName evidence="7">Sigma-70 family RNA polymerase sigma factor</fullName>
    </submittedName>
</protein>
<organism evidence="7 8">
    <name type="scientific">Spirosoma validum</name>
    <dbReference type="NCBI Taxonomy" id="2771355"/>
    <lineage>
        <taxon>Bacteria</taxon>
        <taxon>Pseudomonadati</taxon>
        <taxon>Bacteroidota</taxon>
        <taxon>Cytophagia</taxon>
        <taxon>Cytophagales</taxon>
        <taxon>Cytophagaceae</taxon>
        <taxon>Spirosoma</taxon>
    </lineage>
</organism>
<keyword evidence="2" id="KW-0805">Transcription regulation</keyword>
<feature type="domain" description="RNA polymerase sigma-70 region 2" evidence="6">
    <location>
        <begin position="29"/>
        <end position="99"/>
    </location>
</feature>
<dbReference type="SUPFAM" id="SSF88946">
    <property type="entry name" value="Sigma2 domain of RNA polymerase sigma factors"/>
    <property type="match status" value="1"/>
</dbReference>
<dbReference type="InterPro" id="IPR013325">
    <property type="entry name" value="RNA_pol_sigma_r2"/>
</dbReference>
<evidence type="ECO:0000313" key="7">
    <source>
        <dbReference type="EMBL" id="MBD2756902.1"/>
    </source>
</evidence>
<dbReference type="RefSeq" id="WP_191042527.1">
    <property type="nucleotide sequence ID" value="NZ_JACXAA010000015.1"/>
</dbReference>
<dbReference type="GO" id="GO:0003677">
    <property type="term" value="F:DNA binding"/>
    <property type="evidence" value="ECO:0007669"/>
    <property type="project" value="UniProtKB-KW"/>
</dbReference>
<evidence type="ECO:0000256" key="3">
    <source>
        <dbReference type="ARBA" id="ARBA00023082"/>
    </source>
</evidence>
<dbReference type="Gene3D" id="1.10.10.10">
    <property type="entry name" value="Winged helix-like DNA-binding domain superfamily/Winged helix DNA-binding domain"/>
    <property type="match status" value="1"/>
</dbReference>
<dbReference type="InterPro" id="IPR039425">
    <property type="entry name" value="RNA_pol_sigma-70-like"/>
</dbReference>
<accession>A0A927B817</accession>
<dbReference type="AlphaFoldDB" id="A0A927B817"/>
<dbReference type="GO" id="GO:0006352">
    <property type="term" value="P:DNA-templated transcription initiation"/>
    <property type="evidence" value="ECO:0007669"/>
    <property type="project" value="InterPro"/>
</dbReference>
<dbReference type="InterPro" id="IPR013324">
    <property type="entry name" value="RNA_pol_sigma_r3/r4-like"/>
</dbReference>
<evidence type="ECO:0000256" key="2">
    <source>
        <dbReference type="ARBA" id="ARBA00023015"/>
    </source>
</evidence>
<dbReference type="EMBL" id="JACXAA010000015">
    <property type="protein sequence ID" value="MBD2756902.1"/>
    <property type="molecule type" value="Genomic_DNA"/>
</dbReference>
<evidence type="ECO:0000256" key="5">
    <source>
        <dbReference type="ARBA" id="ARBA00023163"/>
    </source>
</evidence>
<comment type="similarity">
    <text evidence="1">Belongs to the sigma-70 factor family. ECF subfamily.</text>
</comment>
<dbReference type="PANTHER" id="PTHR43133">
    <property type="entry name" value="RNA POLYMERASE ECF-TYPE SIGMA FACTO"/>
    <property type="match status" value="1"/>
</dbReference>
<dbReference type="InterPro" id="IPR014284">
    <property type="entry name" value="RNA_pol_sigma-70_dom"/>
</dbReference>
<gene>
    <name evidence="7" type="ORF">IC230_28745</name>
</gene>
<dbReference type="Gene3D" id="1.10.1740.10">
    <property type="match status" value="1"/>
</dbReference>
<reference evidence="7" key="1">
    <citation type="submission" date="2020-09" db="EMBL/GenBank/DDBJ databases">
        <authorList>
            <person name="Kim M.K."/>
        </authorList>
    </citation>
    <scope>NUCLEOTIDE SEQUENCE</scope>
    <source>
        <strain evidence="7">BT704</strain>
    </source>
</reference>
<comment type="caution">
    <text evidence="7">The sequence shown here is derived from an EMBL/GenBank/DDBJ whole genome shotgun (WGS) entry which is preliminary data.</text>
</comment>
<evidence type="ECO:0000256" key="1">
    <source>
        <dbReference type="ARBA" id="ARBA00010641"/>
    </source>
</evidence>